<evidence type="ECO:0000313" key="2">
    <source>
        <dbReference type="EMBL" id="KAA2261772.1"/>
    </source>
</evidence>
<keyword evidence="3" id="KW-1185">Reference proteome</keyword>
<dbReference type="EMBL" id="VUOB01000025">
    <property type="protein sequence ID" value="KAA2261772.1"/>
    <property type="molecule type" value="Genomic_DNA"/>
</dbReference>
<dbReference type="AlphaFoldDB" id="A0A5B2XG63"/>
<evidence type="ECO:0000313" key="3">
    <source>
        <dbReference type="Proteomes" id="UP000323454"/>
    </source>
</evidence>
<dbReference type="PROSITE" id="PS50943">
    <property type="entry name" value="HTH_CROC1"/>
    <property type="match status" value="1"/>
</dbReference>
<accession>A0A5B2XG63</accession>
<dbReference type="Pfam" id="PF19054">
    <property type="entry name" value="DUF5753"/>
    <property type="match status" value="1"/>
</dbReference>
<sequence>MPRMTDFNFHERRLARSLVVLRQEAGLNQLEAARAVNMKNQKLSRIEKGQAPSYHELCALLDVYGLVFDQWQPYKDRLEEAKSPGWWRAYGLAKQNFVSLEDEASLECEYQLGYVPGLFQIEPYIRAILGASRVTKSARRTDLDVEIRLRRQRRLFGPNPLRLHAIVEASALTSRMPDADVAIAQLRHIVEMSVRPNITFQVLPGNIGPHDGQNGTFIVLRFPDPADPDVLYIEHSGGSMHVEAASQVKASRLSFEHLATLALEPDESRNWVEKVISGL</sequence>
<dbReference type="GO" id="GO:0003677">
    <property type="term" value="F:DNA binding"/>
    <property type="evidence" value="ECO:0007669"/>
    <property type="project" value="InterPro"/>
</dbReference>
<dbReference type="Gene3D" id="1.10.260.40">
    <property type="entry name" value="lambda repressor-like DNA-binding domains"/>
    <property type="match status" value="1"/>
</dbReference>
<dbReference type="OrthoDB" id="4285266at2"/>
<gene>
    <name evidence="2" type="ORF">F0L68_15270</name>
</gene>
<reference evidence="2 3" key="2">
    <citation type="submission" date="2019-09" db="EMBL/GenBank/DDBJ databases">
        <authorList>
            <person name="Jin C."/>
        </authorList>
    </citation>
    <scope>NUCLEOTIDE SEQUENCE [LARGE SCALE GENOMIC DNA]</scope>
    <source>
        <strain evidence="2 3">AN110305</strain>
    </source>
</reference>
<protein>
    <submittedName>
        <fullName evidence="2">Helix-turn-helix domain-containing protein</fullName>
    </submittedName>
</protein>
<comment type="caution">
    <text evidence="2">The sequence shown here is derived from an EMBL/GenBank/DDBJ whole genome shotgun (WGS) entry which is preliminary data.</text>
</comment>
<dbReference type="Pfam" id="PF13560">
    <property type="entry name" value="HTH_31"/>
    <property type="match status" value="1"/>
</dbReference>
<organism evidence="2 3">
    <name type="scientific">Solihabitans fulvus</name>
    <dbReference type="NCBI Taxonomy" id="1892852"/>
    <lineage>
        <taxon>Bacteria</taxon>
        <taxon>Bacillati</taxon>
        <taxon>Actinomycetota</taxon>
        <taxon>Actinomycetes</taxon>
        <taxon>Pseudonocardiales</taxon>
        <taxon>Pseudonocardiaceae</taxon>
        <taxon>Solihabitans</taxon>
    </lineage>
</organism>
<dbReference type="Proteomes" id="UP000323454">
    <property type="component" value="Unassembled WGS sequence"/>
</dbReference>
<proteinExistence type="predicted"/>
<dbReference type="CDD" id="cd00093">
    <property type="entry name" value="HTH_XRE"/>
    <property type="match status" value="1"/>
</dbReference>
<reference evidence="2 3" key="1">
    <citation type="submission" date="2019-09" db="EMBL/GenBank/DDBJ databases">
        <title>Goodfellowia gen. nov., a new genus of the Pseudonocardineae related to Actinoalloteichus, containing Goodfellowia coeruleoviolacea gen. nov., comb. nov. gen. nov., comb. nov.</title>
        <authorList>
            <person name="Labeda D."/>
        </authorList>
    </citation>
    <scope>NUCLEOTIDE SEQUENCE [LARGE SCALE GENOMIC DNA]</scope>
    <source>
        <strain evidence="2 3">AN110305</strain>
    </source>
</reference>
<dbReference type="SUPFAM" id="SSF47413">
    <property type="entry name" value="lambda repressor-like DNA-binding domains"/>
    <property type="match status" value="1"/>
</dbReference>
<dbReference type="InterPro" id="IPR043917">
    <property type="entry name" value="DUF5753"/>
</dbReference>
<dbReference type="InterPro" id="IPR001387">
    <property type="entry name" value="Cro/C1-type_HTH"/>
</dbReference>
<evidence type="ECO:0000259" key="1">
    <source>
        <dbReference type="PROSITE" id="PS50943"/>
    </source>
</evidence>
<dbReference type="InterPro" id="IPR010982">
    <property type="entry name" value="Lambda_DNA-bd_dom_sf"/>
</dbReference>
<name>A0A5B2XG63_9PSEU</name>
<dbReference type="SMART" id="SM00530">
    <property type="entry name" value="HTH_XRE"/>
    <property type="match status" value="1"/>
</dbReference>
<feature type="domain" description="HTH cro/C1-type" evidence="1">
    <location>
        <begin position="18"/>
        <end position="71"/>
    </location>
</feature>